<proteinExistence type="predicted"/>
<evidence type="ECO:0000313" key="2">
    <source>
        <dbReference type="EMBL" id="XCJ79255.1"/>
    </source>
</evidence>
<protein>
    <submittedName>
        <fullName evidence="2">PepSY-associated TM helix domain-containing protein</fullName>
    </submittedName>
</protein>
<keyword evidence="1" id="KW-0472">Membrane</keyword>
<dbReference type="AlphaFoldDB" id="A0AB74UE48"/>
<dbReference type="RefSeq" id="WP_353980197.1">
    <property type="nucleotide sequence ID" value="NZ_CP159578.1"/>
</dbReference>
<sequence length="502" mass="54357">MAMPNRALLLALHGGAGALFGVVLFVVLFSGAWSLGHEVLNDWLRPPPVSSTRMTIERAVARAREAGVDTRHVSIVLPSAERAAFRVCDAHLNCQLTFDAHDGRRLDDIPSLDILLNLHKSLFIGFPGRVVISLSGVLLFVLCVAGVLLHGRRWRELWRWRRDRGLRLALFDLHGLIGLWGLPWLLLFSLTGALSGLGALGTLLLAPVAYPEQPRQVFAALMGAPPPAAVGRPLETRVDLDALLARDAARSPGFMAQRLTLVNADDAAASVEIAGVQRGLPSTANFERHRYRLADGTLLEEHSSAQRGAWLRAFIAVQPLHFAHYQWLGPGWSAVLRGLHLTMGLGACLLCATGLYLWLQRRRAASAARVTILLRLSQGVCVGLVTAAALLLLALQLLPQSILSGPWPGRLLVGVWSACVLAALAPIKGWPPTRWLLGSAGLACLTAAVMHLILWLSQGRLPTLGADVTLLCCGLLLIRHVCKQARAARHLSHSRIIGDRHA</sequence>
<dbReference type="Pfam" id="PF03929">
    <property type="entry name" value="PepSY_TM"/>
    <property type="match status" value="1"/>
</dbReference>
<reference evidence="2" key="1">
    <citation type="submission" date="2024-06" db="EMBL/GenBank/DDBJ databases">
        <title>Complete genome of Salinicola endophyticus HNIBRBA4755.</title>
        <authorList>
            <person name="Shin S.Y."/>
            <person name="Kang H."/>
            <person name="Song J."/>
        </authorList>
    </citation>
    <scope>NUCLEOTIDE SEQUENCE</scope>
    <source>
        <strain evidence="2">HNIBRBA4755</strain>
    </source>
</reference>
<dbReference type="EMBL" id="CP159578">
    <property type="protein sequence ID" value="XCJ79255.1"/>
    <property type="molecule type" value="Genomic_DNA"/>
</dbReference>
<feature type="transmembrane region" description="Helical" evidence="1">
    <location>
        <begin position="435"/>
        <end position="457"/>
    </location>
</feature>
<name>A0AB74UE48_9GAMM</name>
<dbReference type="InterPro" id="IPR005625">
    <property type="entry name" value="PepSY-ass_TM"/>
</dbReference>
<dbReference type="PANTHER" id="PTHR34219">
    <property type="entry name" value="IRON-REGULATED INNER MEMBRANE PROTEIN-RELATED"/>
    <property type="match status" value="1"/>
</dbReference>
<keyword evidence="1" id="KW-0812">Transmembrane</keyword>
<dbReference type="PANTHER" id="PTHR34219:SF4">
    <property type="entry name" value="PEPSY DOMAIN-CONTAINING PROTEIN"/>
    <property type="match status" value="1"/>
</dbReference>
<evidence type="ECO:0000256" key="1">
    <source>
        <dbReference type="SAM" id="Phobius"/>
    </source>
</evidence>
<feature type="transmembrane region" description="Helical" evidence="1">
    <location>
        <begin position="339"/>
        <end position="359"/>
    </location>
</feature>
<feature type="transmembrane region" description="Helical" evidence="1">
    <location>
        <begin position="380"/>
        <end position="399"/>
    </location>
</feature>
<organism evidence="2">
    <name type="scientific">Salinicola endophyticus</name>
    <dbReference type="NCBI Taxonomy" id="1949083"/>
    <lineage>
        <taxon>Bacteria</taxon>
        <taxon>Pseudomonadati</taxon>
        <taxon>Pseudomonadota</taxon>
        <taxon>Gammaproteobacteria</taxon>
        <taxon>Oceanospirillales</taxon>
        <taxon>Halomonadaceae</taxon>
        <taxon>Salinicola</taxon>
    </lineage>
</organism>
<feature type="transmembrane region" description="Helical" evidence="1">
    <location>
        <begin position="130"/>
        <end position="149"/>
    </location>
</feature>
<feature type="transmembrane region" description="Helical" evidence="1">
    <location>
        <begin position="463"/>
        <end position="482"/>
    </location>
</feature>
<feature type="transmembrane region" description="Helical" evidence="1">
    <location>
        <begin position="7"/>
        <end position="33"/>
    </location>
</feature>
<feature type="transmembrane region" description="Helical" evidence="1">
    <location>
        <begin position="411"/>
        <end position="428"/>
    </location>
</feature>
<gene>
    <name evidence="2" type="ORF">ABV408_17710</name>
</gene>
<keyword evidence="1" id="KW-1133">Transmembrane helix</keyword>
<accession>A0AB74UE48</accession>
<feature type="transmembrane region" description="Helical" evidence="1">
    <location>
        <begin position="169"/>
        <end position="187"/>
    </location>
</feature>